<dbReference type="SUPFAM" id="SSF102645">
    <property type="entry name" value="CoaB-like"/>
    <property type="match status" value="1"/>
</dbReference>
<dbReference type="InterPro" id="IPR035929">
    <property type="entry name" value="CoaB-like_sf"/>
</dbReference>
<evidence type="ECO:0000313" key="7">
    <source>
        <dbReference type="EMBL" id="AFY29022.1"/>
    </source>
</evidence>
<comment type="pathway">
    <text evidence="3 4">Cofactor biosynthesis; coenzyme A biosynthesis; CoA from (R)-pantothenate: step 3/5.</text>
</comment>
<comment type="caution">
    <text evidence="3">Lacks conserved residue(s) required for the propagation of feature annotation.</text>
</comment>
<keyword evidence="3" id="KW-0460">Magnesium</keyword>
<keyword evidence="2 3" id="KW-0456">Lyase</keyword>
<keyword evidence="1 3" id="KW-0210">Decarboxylase</keyword>
<comment type="similarity">
    <text evidence="3 4">In the C-terminal section; belongs to the PPC synthetase family.</text>
</comment>
<dbReference type="RefSeq" id="WP_015109470.1">
    <property type="nucleotide sequence ID" value="NC_019675.1"/>
</dbReference>
<keyword evidence="3 4" id="KW-0285">Flavoprotein</keyword>
<dbReference type="Gene3D" id="3.40.50.1950">
    <property type="entry name" value="Flavin prenyltransferase-like"/>
    <property type="match status" value="1"/>
</dbReference>
<dbReference type="Pfam" id="PF02441">
    <property type="entry name" value="Flavoprotein"/>
    <property type="match status" value="1"/>
</dbReference>
<protein>
    <recommendedName>
        <fullName evidence="3">Coenzyme A biosynthesis bifunctional protein CoaBC</fullName>
    </recommendedName>
    <alternativeName>
        <fullName evidence="3">DNA/pantothenate metabolism flavoprotein</fullName>
    </alternativeName>
    <alternativeName>
        <fullName evidence="3">Phosphopantothenoylcysteine synthetase/decarboxylase</fullName>
        <shortName evidence="3">PPCS-PPCDC</shortName>
    </alternativeName>
    <domain>
        <recommendedName>
            <fullName evidence="3">Phosphopantothenoylcysteine decarboxylase</fullName>
            <shortName evidence="3">PPC decarboxylase</shortName>
            <shortName evidence="3">PPC-DC</shortName>
            <ecNumber evidence="3">4.1.1.36</ecNumber>
        </recommendedName>
        <alternativeName>
            <fullName evidence="3">CoaC</fullName>
        </alternativeName>
    </domain>
    <domain>
        <recommendedName>
            <fullName evidence="3">Phosphopantothenate--cysteine ligase</fullName>
            <ecNumber evidence="3">6.3.2.5</ecNumber>
        </recommendedName>
        <alternativeName>
            <fullName evidence="3">CoaB</fullName>
        </alternativeName>
        <alternativeName>
            <fullName evidence="3">Phosphopantothenoylcysteine synthetase</fullName>
            <shortName evidence="3">PPC synthetase</shortName>
            <shortName evidence="3">PPC-S</shortName>
        </alternativeName>
    </domain>
</protein>
<proteinExistence type="inferred from homology"/>
<dbReference type="PANTHER" id="PTHR14359">
    <property type="entry name" value="HOMO-OLIGOMERIC FLAVIN CONTAINING CYS DECARBOXYLASE FAMILY"/>
    <property type="match status" value="1"/>
</dbReference>
<keyword evidence="3 4" id="KW-0288">FMN</keyword>
<comment type="function">
    <text evidence="4">Catalyzes two steps in the biosynthesis of coenzyme A. In the first step cysteine is conjugated to 4'-phosphopantothenate to form 4-phosphopantothenoylcysteine, in the latter compound is decarboxylated to form 4'-phosphopantotheine.</text>
</comment>
<dbReference type="eggNOG" id="COG0452">
    <property type="taxonomic scope" value="Bacteria"/>
</dbReference>
<comment type="catalytic activity">
    <reaction evidence="3 4">
        <text>(R)-4'-phosphopantothenate + L-cysteine + CTP = N-[(R)-4-phosphopantothenoyl]-L-cysteine + CMP + diphosphate + H(+)</text>
        <dbReference type="Rhea" id="RHEA:19397"/>
        <dbReference type="ChEBI" id="CHEBI:10986"/>
        <dbReference type="ChEBI" id="CHEBI:15378"/>
        <dbReference type="ChEBI" id="CHEBI:33019"/>
        <dbReference type="ChEBI" id="CHEBI:35235"/>
        <dbReference type="ChEBI" id="CHEBI:37563"/>
        <dbReference type="ChEBI" id="CHEBI:59458"/>
        <dbReference type="ChEBI" id="CHEBI:60377"/>
        <dbReference type="EC" id="6.3.2.5"/>
    </reaction>
</comment>
<comment type="cofactor">
    <cofactor evidence="3">
        <name>FMN</name>
        <dbReference type="ChEBI" id="CHEBI:58210"/>
    </cofactor>
    <text evidence="3">Binds 1 FMN per subunit.</text>
</comment>
<feature type="active site" description="Proton donor" evidence="3">
    <location>
        <position position="194"/>
    </location>
</feature>
<dbReference type="Gene3D" id="3.40.50.10300">
    <property type="entry name" value="CoaB-like"/>
    <property type="match status" value="1"/>
</dbReference>
<evidence type="ECO:0000256" key="4">
    <source>
        <dbReference type="RuleBase" id="RU364078"/>
    </source>
</evidence>
<dbReference type="HOGENOM" id="CLU_033319_0_1_3"/>
<dbReference type="InterPro" id="IPR036551">
    <property type="entry name" value="Flavin_trans-like"/>
</dbReference>
<dbReference type="Proteomes" id="UP000010388">
    <property type="component" value="Chromosome"/>
</dbReference>
<comment type="catalytic activity">
    <reaction evidence="3 4">
        <text>N-[(R)-4-phosphopantothenoyl]-L-cysteine + H(+) = (R)-4'-phosphopantetheine + CO2</text>
        <dbReference type="Rhea" id="RHEA:16793"/>
        <dbReference type="ChEBI" id="CHEBI:15378"/>
        <dbReference type="ChEBI" id="CHEBI:16526"/>
        <dbReference type="ChEBI" id="CHEBI:59458"/>
        <dbReference type="ChEBI" id="CHEBI:61723"/>
        <dbReference type="EC" id="4.1.1.36"/>
    </reaction>
</comment>
<dbReference type="GO" id="GO:0004632">
    <property type="term" value="F:phosphopantothenate--cysteine ligase activity"/>
    <property type="evidence" value="ECO:0007669"/>
    <property type="project" value="UniProtKB-UniRule"/>
</dbReference>
<dbReference type="NCBIfam" id="TIGR00521">
    <property type="entry name" value="coaBC_dfp"/>
    <property type="match status" value="1"/>
</dbReference>
<dbReference type="GO" id="GO:0004633">
    <property type="term" value="F:phosphopantothenoylcysteine decarboxylase activity"/>
    <property type="evidence" value="ECO:0007669"/>
    <property type="project" value="UniProtKB-UniRule"/>
</dbReference>
<dbReference type="HAMAP" id="MF_02225">
    <property type="entry name" value="CoaBC"/>
    <property type="match status" value="1"/>
</dbReference>
<dbReference type="AlphaFoldDB" id="K9P6J9"/>
<evidence type="ECO:0000259" key="5">
    <source>
        <dbReference type="Pfam" id="PF02441"/>
    </source>
</evidence>
<keyword evidence="3" id="KW-0479">Metal-binding</keyword>
<name>K9P6J9_CYAGP</name>
<feature type="region of interest" description="Phosphopantothenoylcysteine decarboxylase" evidence="3">
    <location>
        <begin position="1"/>
        <end position="228"/>
    </location>
</feature>
<organism evidence="7 8">
    <name type="scientific">Cyanobium gracile (strain ATCC 27147 / PCC 6307)</name>
    <dbReference type="NCBI Taxonomy" id="292564"/>
    <lineage>
        <taxon>Bacteria</taxon>
        <taxon>Bacillati</taxon>
        <taxon>Cyanobacteriota</taxon>
        <taxon>Cyanophyceae</taxon>
        <taxon>Synechococcales</taxon>
        <taxon>Prochlorococcaceae</taxon>
        <taxon>Cyanobium</taxon>
    </lineage>
</organism>
<dbReference type="PATRIC" id="fig|292564.3.peg.1794"/>
<dbReference type="PANTHER" id="PTHR14359:SF6">
    <property type="entry name" value="PHOSPHOPANTOTHENOYLCYSTEINE DECARBOXYLASE"/>
    <property type="match status" value="1"/>
</dbReference>
<evidence type="ECO:0000256" key="1">
    <source>
        <dbReference type="ARBA" id="ARBA00022793"/>
    </source>
</evidence>
<feature type="domain" description="Flavoprotein" evidence="5">
    <location>
        <begin position="41"/>
        <end position="176"/>
    </location>
</feature>
<accession>K9P6J9</accession>
<evidence type="ECO:0000313" key="8">
    <source>
        <dbReference type="Proteomes" id="UP000010388"/>
    </source>
</evidence>
<feature type="binding site" evidence="3">
    <location>
        <position position="366"/>
    </location>
    <ligand>
        <name>CTP</name>
        <dbReference type="ChEBI" id="CHEBI:37563"/>
    </ligand>
</feature>
<dbReference type="SUPFAM" id="SSF52507">
    <property type="entry name" value="Homo-oligomeric flavin-containing Cys decarboxylases, HFCD"/>
    <property type="match status" value="1"/>
</dbReference>
<feature type="region of interest" description="Phosphopantothenate--cysteine ligase" evidence="3">
    <location>
        <begin position="229"/>
        <end position="452"/>
    </location>
</feature>
<evidence type="ECO:0000256" key="3">
    <source>
        <dbReference type="HAMAP-Rule" id="MF_02225"/>
    </source>
</evidence>
<reference evidence="8" key="1">
    <citation type="journal article" date="2013" name="Proc. Natl. Acad. Sci. U.S.A.">
        <title>Improving the coverage of the cyanobacterial phylum using diversity-driven genome sequencing.</title>
        <authorList>
            <person name="Shih P.M."/>
            <person name="Wu D."/>
            <person name="Latifi A."/>
            <person name="Axen S.D."/>
            <person name="Fewer D.P."/>
            <person name="Talla E."/>
            <person name="Calteau A."/>
            <person name="Cai F."/>
            <person name="Tandeau de Marsac N."/>
            <person name="Rippka R."/>
            <person name="Herdman M."/>
            <person name="Sivonen K."/>
            <person name="Coursin T."/>
            <person name="Laurent T."/>
            <person name="Goodwin L."/>
            <person name="Nolan M."/>
            <person name="Davenport K.W."/>
            <person name="Han C.S."/>
            <person name="Rubin E.M."/>
            <person name="Eisen J.A."/>
            <person name="Woyke T."/>
            <person name="Gugger M."/>
            <person name="Kerfeld C.A."/>
        </authorList>
    </citation>
    <scope>NUCLEOTIDE SEQUENCE [LARGE SCALE GENOMIC DNA]</scope>
    <source>
        <strain evidence="8">ATCC 27147 / PCC 6307</strain>
    </source>
</reference>
<feature type="binding site" evidence="3">
    <location>
        <position position="319"/>
    </location>
    <ligand>
        <name>CTP</name>
        <dbReference type="ChEBI" id="CHEBI:37563"/>
    </ligand>
</feature>
<feature type="binding site" evidence="3">
    <location>
        <position position="384"/>
    </location>
    <ligand>
        <name>CTP</name>
        <dbReference type="ChEBI" id="CHEBI:37563"/>
    </ligand>
</feature>
<dbReference type="STRING" id="292564.Cyagr_1886"/>
<dbReference type="InterPro" id="IPR005252">
    <property type="entry name" value="CoaBC"/>
</dbReference>
<keyword evidence="3" id="KW-0511">Multifunctional enzyme</keyword>
<evidence type="ECO:0000259" key="6">
    <source>
        <dbReference type="Pfam" id="PF04127"/>
    </source>
</evidence>
<sequence length="452" mass="47555">MRSEEDAEERLELLTGVPDSPTHPASPTDLAGPADPLAGRRVLVLISGSIAAVKLPQLVSALVQRGALVRCVLSPGAERLVSAVALASLSRAACHIEADQWSHKESRPLHIALAEWAEVVLLAPLSATSLARWVHGMADTLLASTLIACEAPVLAAPAMNSAMWAAPAVCRNWRELQGWERVLPLEPGSGLLACDRVGDGRMADPALLLLALESVLVAGCRRDWQGRRLLVSAGPTREALDPARCLTNPSTGRMGVLLAQAARLRGATVDLVHGPLAVDPAWLEGLHCHPVVTAAEMEAALLRLQDGADAIAMAAAVADHRRRRPEGRKLAKEALEASLTAGWEPVPDLLAALVRRRPPAQAILGFAAQSGEVLQEARAKFARKGCDLLFANPIDRAGAGFGSAGNEGWLLGPRGRESQVGPTGKLALAHRLLSALAEAAALRSPDRAPADP</sequence>
<evidence type="ECO:0000256" key="2">
    <source>
        <dbReference type="ARBA" id="ARBA00023239"/>
    </source>
</evidence>
<dbReference type="GO" id="GO:0010181">
    <property type="term" value="F:FMN binding"/>
    <property type="evidence" value="ECO:0007669"/>
    <property type="project" value="UniProtKB-UniRule"/>
</dbReference>
<dbReference type="EMBL" id="CP003495">
    <property type="protein sequence ID" value="AFY29022.1"/>
    <property type="molecule type" value="Genomic_DNA"/>
</dbReference>
<dbReference type="GO" id="GO:0071513">
    <property type="term" value="C:phosphopantothenoylcysteine decarboxylase complex"/>
    <property type="evidence" value="ECO:0007669"/>
    <property type="project" value="TreeGrafter"/>
</dbReference>
<dbReference type="GO" id="GO:0015941">
    <property type="term" value="P:pantothenate catabolic process"/>
    <property type="evidence" value="ECO:0007669"/>
    <property type="project" value="InterPro"/>
</dbReference>
<dbReference type="KEGG" id="cgc:Cyagr_1886"/>
<feature type="binding site" evidence="3">
    <location>
        <begin position="347"/>
        <end position="350"/>
    </location>
    <ligand>
        <name>CTP</name>
        <dbReference type="ChEBI" id="CHEBI:37563"/>
    </ligand>
</feature>
<feature type="binding site" evidence="3">
    <location>
        <position position="329"/>
    </location>
    <ligand>
        <name>CTP</name>
        <dbReference type="ChEBI" id="CHEBI:37563"/>
    </ligand>
</feature>
<dbReference type="GO" id="GO:0046872">
    <property type="term" value="F:metal ion binding"/>
    <property type="evidence" value="ECO:0007669"/>
    <property type="project" value="UniProtKB-KW"/>
</dbReference>
<dbReference type="EC" id="6.3.2.5" evidence="3"/>
<dbReference type="InterPro" id="IPR003382">
    <property type="entry name" value="Flavoprotein"/>
</dbReference>
<dbReference type="GO" id="GO:0015937">
    <property type="term" value="P:coenzyme A biosynthetic process"/>
    <property type="evidence" value="ECO:0007669"/>
    <property type="project" value="UniProtKB-UniRule"/>
</dbReference>
<dbReference type="Pfam" id="PF04127">
    <property type="entry name" value="DFP"/>
    <property type="match status" value="1"/>
</dbReference>
<comment type="cofactor">
    <cofactor evidence="3">
        <name>Mg(2+)</name>
        <dbReference type="ChEBI" id="CHEBI:18420"/>
    </cofactor>
</comment>
<dbReference type="OrthoDB" id="9802554at2"/>
<feature type="domain" description="DNA/pantothenate metabolism flavoprotein C-terminal" evidence="6">
    <location>
        <begin position="224"/>
        <end position="438"/>
    </location>
</feature>
<feature type="binding site" evidence="3">
    <location>
        <position position="380"/>
    </location>
    <ligand>
        <name>CTP</name>
        <dbReference type="ChEBI" id="CHEBI:37563"/>
    </ligand>
</feature>
<keyword evidence="3 4" id="KW-0436">Ligase</keyword>
<dbReference type="EC" id="4.1.1.36" evidence="3"/>
<dbReference type="UniPathway" id="UPA00241">
    <property type="reaction ID" value="UER00353"/>
</dbReference>
<dbReference type="InterPro" id="IPR007085">
    <property type="entry name" value="DNA/pantothenate-metab_flavo_C"/>
</dbReference>
<gene>
    <name evidence="3" type="primary">coaBC</name>
    <name evidence="7" type="ordered locus">Cyagr_1886</name>
</gene>
<comment type="function">
    <text evidence="3">Catalyzes two sequential steps in the biosynthesis of coenzyme A. In the first step cysteine is conjugated to 4'-phosphopantothenate to form 4-phosphopantothenoylcysteine. In the second step the latter compound is decarboxylated to form 4'-phosphopantotheine.</text>
</comment>
<comment type="similarity">
    <text evidence="3 4">In the N-terminal section; belongs to the HFCD (homo-oligomeric flavin containing Cys decarboxylase) superfamily.</text>
</comment>
<comment type="pathway">
    <text evidence="3 4">Cofactor biosynthesis; coenzyme A biosynthesis; CoA from (R)-pantothenate: step 2/5.</text>
</comment>